<dbReference type="GO" id="GO:0003677">
    <property type="term" value="F:DNA binding"/>
    <property type="evidence" value="ECO:0007669"/>
    <property type="project" value="InterPro"/>
</dbReference>
<dbReference type="STRING" id="270498.CHK_0677"/>
<evidence type="ECO:0000313" key="3">
    <source>
        <dbReference type="Proteomes" id="UP000034076"/>
    </source>
</evidence>
<dbReference type="EMBL" id="LAYJ01000063">
    <property type="protein sequence ID" value="KKI51792.1"/>
    <property type="molecule type" value="Genomic_DNA"/>
</dbReference>
<dbReference type="RefSeq" id="WP_046442622.1">
    <property type="nucleotide sequence ID" value="NZ_LAYJ01000063.1"/>
</dbReference>
<dbReference type="Gene3D" id="3.40.50.10130">
    <property type="match status" value="1"/>
</dbReference>
<dbReference type="InterPro" id="IPR011335">
    <property type="entry name" value="Restrct_endonuc-II-like"/>
</dbReference>
<dbReference type="GO" id="GO:0006259">
    <property type="term" value="P:DNA metabolic process"/>
    <property type="evidence" value="ECO:0007669"/>
    <property type="project" value="UniProtKB-ARBA"/>
</dbReference>
<dbReference type="SUPFAM" id="SSF52980">
    <property type="entry name" value="Restriction endonuclease-like"/>
    <property type="match status" value="1"/>
</dbReference>
<sequence>MTCFEVDAALKSMKILVDTREQDTPALRRRIKAMECGVERVKLDVGDYSCKCTLPDGTEYDLSNVVVVERKYDLTELCTCFCQQRKRFIREFERAKENGTKVYLMVENAQWKKVYTGAYRSKMSAPALRASLWAWLSRYNCQIIFCESQFSGEIIKDIMYRELKEHLEKIMEGTA</sequence>
<dbReference type="GO" id="GO:0004518">
    <property type="term" value="F:nuclease activity"/>
    <property type="evidence" value="ECO:0007669"/>
    <property type="project" value="InterPro"/>
</dbReference>
<dbReference type="Proteomes" id="UP000034076">
    <property type="component" value="Unassembled WGS sequence"/>
</dbReference>
<dbReference type="Pfam" id="PF02732">
    <property type="entry name" value="ERCC4"/>
    <property type="match status" value="1"/>
</dbReference>
<comment type="caution">
    <text evidence="2">The sequence shown here is derived from an EMBL/GenBank/DDBJ whole genome shotgun (WGS) entry which is preliminary data.</text>
</comment>
<accession>A0A0M2NMZ6</accession>
<keyword evidence="3" id="KW-1185">Reference proteome</keyword>
<dbReference type="OrthoDB" id="2046108at2"/>
<gene>
    <name evidence="2" type="ORF">CHK_0677</name>
</gene>
<dbReference type="SMART" id="SM00891">
    <property type="entry name" value="ERCC4"/>
    <property type="match status" value="1"/>
</dbReference>
<evidence type="ECO:0000259" key="1">
    <source>
        <dbReference type="SMART" id="SM00891"/>
    </source>
</evidence>
<protein>
    <recommendedName>
        <fullName evidence="1">ERCC4 domain-containing protein</fullName>
    </recommendedName>
</protein>
<evidence type="ECO:0000313" key="2">
    <source>
        <dbReference type="EMBL" id="KKI51792.1"/>
    </source>
</evidence>
<proteinExistence type="predicted"/>
<name>A0A0M2NMZ6_9FIRM</name>
<feature type="domain" description="ERCC4" evidence="1">
    <location>
        <begin position="14"/>
        <end position="110"/>
    </location>
</feature>
<organism evidence="2 3">
    <name type="scientific">Christensenella hongkongensis</name>
    <dbReference type="NCBI Taxonomy" id="270498"/>
    <lineage>
        <taxon>Bacteria</taxon>
        <taxon>Bacillati</taxon>
        <taxon>Bacillota</taxon>
        <taxon>Clostridia</taxon>
        <taxon>Christensenellales</taxon>
        <taxon>Christensenellaceae</taxon>
        <taxon>Christensenella</taxon>
    </lineage>
</organism>
<reference evidence="2 3" key="1">
    <citation type="submission" date="2015-04" db="EMBL/GenBank/DDBJ databases">
        <title>Draft genome sequence of bacteremic isolate Catabacter hongkongensis type strain HKU16T.</title>
        <authorList>
            <person name="Lau S.K."/>
            <person name="Teng J.L."/>
            <person name="Huang Y."/>
            <person name="Curreem S.O."/>
            <person name="Tsui S.K."/>
            <person name="Woo P.C."/>
        </authorList>
    </citation>
    <scope>NUCLEOTIDE SEQUENCE [LARGE SCALE GENOMIC DNA]</scope>
    <source>
        <strain evidence="2 3">HKU16</strain>
    </source>
</reference>
<dbReference type="AlphaFoldDB" id="A0A0M2NMZ6"/>
<dbReference type="InterPro" id="IPR006166">
    <property type="entry name" value="ERCC4_domain"/>
</dbReference>